<accession>A0A0T6B7J1</accession>
<comment type="cofactor">
    <cofactor evidence="1">
        <name>Mg(2+)</name>
        <dbReference type="ChEBI" id="CHEBI:18420"/>
    </cofactor>
</comment>
<keyword evidence="5" id="KW-0808">Transferase</keyword>
<gene>
    <name evidence="19" type="ORF">AMK59_4695</name>
</gene>
<name>A0A0T6B7J1_9SCAR</name>
<dbReference type="Pfam" id="PF21099">
    <property type="entry name" value="POLQ_helical"/>
    <property type="match status" value="1"/>
</dbReference>
<dbReference type="GO" id="GO:0005634">
    <property type="term" value="C:nucleus"/>
    <property type="evidence" value="ECO:0007669"/>
    <property type="project" value="UniProtKB-SubCell"/>
</dbReference>
<dbReference type="GO" id="GO:0006261">
    <property type="term" value="P:DNA-templated DNA replication"/>
    <property type="evidence" value="ECO:0007669"/>
    <property type="project" value="InterPro"/>
</dbReference>
<feature type="non-terminal residue" evidence="19">
    <location>
        <position position="428"/>
    </location>
</feature>
<evidence type="ECO:0000256" key="14">
    <source>
        <dbReference type="ARBA" id="ARBA00049244"/>
    </source>
</evidence>
<evidence type="ECO:0000256" key="13">
    <source>
        <dbReference type="ARBA" id="ARBA00023242"/>
    </source>
</evidence>
<evidence type="ECO:0000256" key="5">
    <source>
        <dbReference type="ARBA" id="ARBA00022679"/>
    </source>
</evidence>
<keyword evidence="9" id="KW-0378">Hydrolase</keyword>
<keyword evidence="10" id="KW-0067">ATP-binding</keyword>
<dbReference type="Gene3D" id="3.40.50.300">
    <property type="entry name" value="P-loop containing nucleotide triphosphate hydrolases"/>
    <property type="match status" value="1"/>
</dbReference>
<feature type="region of interest" description="Disordered" evidence="16">
    <location>
        <begin position="398"/>
        <end position="428"/>
    </location>
</feature>
<evidence type="ECO:0000256" key="8">
    <source>
        <dbReference type="ARBA" id="ARBA00022763"/>
    </source>
</evidence>
<sequence>RTPIFHGKPIDTLTYRQMIGRAGRMGKDTAGESLLICQKNDYKIAKELMSARLEPIESCLSGSGKLKRAILEVIASGVVSTPEDVMLFASCTLYANEEANSLQNPVEEALDFLTKNQFVRLQTLEDASHKYVATSLGKACLSSELHLVYLVTPYSACNQWGNIDWMFYLELWEKLSSSMRRVGDLVGVKDSFLVNASRGKIQTNTNRSYHNLQIHKRFFVALALQDLVNEVSLNEVVAKFNCTRGTLQSLQQSAATFAGMVTSFSKQLGWSNVEILISQFQDRLHFGVNRDLLDLMRLPILNGPRARALYNAGIETLVQLASARVDSIENALHKMAPFESEKEREGETKYEAEQRNKIRTIWVTGKRGLTEKEAAEMLILDARRYLELEMGVVGAKWNKDDDSLSNESESDRSHSKLIEIQDNGSKID</sequence>
<dbReference type="SUPFAM" id="SSF46785">
    <property type="entry name" value="Winged helix' DNA-binding domain"/>
    <property type="match status" value="1"/>
</dbReference>
<dbReference type="AlphaFoldDB" id="A0A0T6B7J1"/>
<dbReference type="InterPro" id="IPR027417">
    <property type="entry name" value="P-loop_NTPase"/>
</dbReference>
<organism evidence="19 20">
    <name type="scientific">Oryctes borbonicus</name>
    <dbReference type="NCBI Taxonomy" id="1629725"/>
    <lineage>
        <taxon>Eukaryota</taxon>
        <taxon>Metazoa</taxon>
        <taxon>Ecdysozoa</taxon>
        <taxon>Arthropoda</taxon>
        <taxon>Hexapoda</taxon>
        <taxon>Insecta</taxon>
        <taxon>Pterygota</taxon>
        <taxon>Neoptera</taxon>
        <taxon>Endopterygota</taxon>
        <taxon>Coleoptera</taxon>
        <taxon>Polyphaga</taxon>
        <taxon>Scarabaeiformia</taxon>
        <taxon>Scarabaeidae</taxon>
        <taxon>Dynastinae</taxon>
        <taxon>Oryctes</taxon>
    </lineage>
</organism>
<dbReference type="InterPro" id="IPR046931">
    <property type="entry name" value="HTH_61"/>
</dbReference>
<evidence type="ECO:0000256" key="16">
    <source>
        <dbReference type="SAM" id="MobiDB-lite"/>
    </source>
</evidence>
<evidence type="ECO:0000256" key="10">
    <source>
        <dbReference type="ARBA" id="ARBA00022840"/>
    </source>
</evidence>
<comment type="similarity">
    <text evidence="3">Belongs to the DNA polymerase type-A family.</text>
</comment>
<dbReference type="GO" id="GO:0003887">
    <property type="term" value="F:DNA-directed DNA polymerase activity"/>
    <property type="evidence" value="ECO:0007669"/>
    <property type="project" value="UniProtKB-KW"/>
</dbReference>
<feature type="domain" description="POLQ-like helical" evidence="18">
    <location>
        <begin position="140"/>
        <end position="284"/>
    </location>
</feature>
<evidence type="ECO:0000256" key="9">
    <source>
        <dbReference type="ARBA" id="ARBA00022801"/>
    </source>
</evidence>
<evidence type="ECO:0000256" key="12">
    <source>
        <dbReference type="ARBA" id="ARBA00023204"/>
    </source>
</evidence>
<evidence type="ECO:0000256" key="11">
    <source>
        <dbReference type="ARBA" id="ARBA00022932"/>
    </source>
</evidence>
<comment type="catalytic activity">
    <reaction evidence="14">
        <text>DNA(n) + a 2'-deoxyribonucleoside 5'-triphosphate = DNA(n+1) + diphosphate</text>
        <dbReference type="Rhea" id="RHEA:22508"/>
        <dbReference type="Rhea" id="RHEA-COMP:17339"/>
        <dbReference type="Rhea" id="RHEA-COMP:17340"/>
        <dbReference type="ChEBI" id="CHEBI:33019"/>
        <dbReference type="ChEBI" id="CHEBI:61560"/>
        <dbReference type="ChEBI" id="CHEBI:173112"/>
        <dbReference type="EC" id="2.7.7.7"/>
    </reaction>
</comment>
<dbReference type="GO" id="GO:0016787">
    <property type="term" value="F:hydrolase activity"/>
    <property type="evidence" value="ECO:0007669"/>
    <property type="project" value="UniProtKB-KW"/>
</dbReference>
<dbReference type="FunFam" id="1.10.3380.20:FF:000001">
    <property type="entry name" value="DNA polymerase theta"/>
    <property type="match status" value="1"/>
</dbReference>
<dbReference type="Gene3D" id="1.10.10.10">
    <property type="entry name" value="Winged helix-like DNA-binding domain superfamily/Winged helix DNA-binding domain"/>
    <property type="match status" value="1"/>
</dbReference>
<evidence type="ECO:0000256" key="4">
    <source>
        <dbReference type="ARBA" id="ARBA00012417"/>
    </source>
</evidence>
<evidence type="ECO:0000256" key="15">
    <source>
        <dbReference type="ARBA" id="ARBA00074669"/>
    </source>
</evidence>
<dbReference type="GO" id="GO:0005524">
    <property type="term" value="F:ATP binding"/>
    <property type="evidence" value="ECO:0007669"/>
    <property type="project" value="UniProtKB-KW"/>
</dbReference>
<proteinExistence type="inferred from homology"/>
<evidence type="ECO:0000256" key="1">
    <source>
        <dbReference type="ARBA" id="ARBA00001946"/>
    </source>
</evidence>
<keyword evidence="11" id="KW-0239">DNA-directed DNA polymerase</keyword>
<feature type="non-terminal residue" evidence="19">
    <location>
        <position position="1"/>
    </location>
</feature>
<evidence type="ECO:0000256" key="7">
    <source>
        <dbReference type="ARBA" id="ARBA00022741"/>
    </source>
</evidence>
<evidence type="ECO:0000259" key="18">
    <source>
        <dbReference type="Pfam" id="PF21099"/>
    </source>
</evidence>
<dbReference type="Pfam" id="PF20470">
    <property type="entry name" value="HTH_61"/>
    <property type="match status" value="1"/>
</dbReference>
<keyword evidence="7" id="KW-0547">Nucleotide-binding</keyword>
<evidence type="ECO:0000259" key="17">
    <source>
        <dbReference type="Pfam" id="PF20470"/>
    </source>
</evidence>
<keyword evidence="12" id="KW-0234">DNA repair</keyword>
<feature type="compositionally biased region" description="Basic and acidic residues" evidence="16">
    <location>
        <begin position="409"/>
        <end position="428"/>
    </location>
</feature>
<evidence type="ECO:0000256" key="6">
    <source>
        <dbReference type="ARBA" id="ARBA00022695"/>
    </source>
</evidence>
<keyword evidence="6" id="KW-0548">Nucleotidyltransferase</keyword>
<comment type="subcellular location">
    <subcellularLocation>
        <location evidence="2">Nucleus</location>
    </subcellularLocation>
</comment>
<feature type="domain" description="DNA polymerase theta-like helix-turn-helix" evidence="17">
    <location>
        <begin position="31"/>
        <end position="119"/>
    </location>
</feature>
<evidence type="ECO:0000256" key="2">
    <source>
        <dbReference type="ARBA" id="ARBA00004123"/>
    </source>
</evidence>
<dbReference type="EMBL" id="LJIG01009316">
    <property type="protein sequence ID" value="KRT83324.1"/>
    <property type="molecule type" value="Genomic_DNA"/>
</dbReference>
<dbReference type="InterPro" id="IPR036388">
    <property type="entry name" value="WH-like_DNA-bd_sf"/>
</dbReference>
<evidence type="ECO:0000313" key="19">
    <source>
        <dbReference type="EMBL" id="KRT83324.1"/>
    </source>
</evidence>
<dbReference type="InterPro" id="IPR002298">
    <property type="entry name" value="DNA_polymerase_A"/>
</dbReference>
<dbReference type="Gene3D" id="1.10.3380.20">
    <property type="match status" value="1"/>
</dbReference>
<keyword evidence="20" id="KW-1185">Reference proteome</keyword>
<dbReference type="EC" id="2.7.7.7" evidence="4"/>
<evidence type="ECO:0000256" key="3">
    <source>
        <dbReference type="ARBA" id="ARBA00007705"/>
    </source>
</evidence>
<dbReference type="PANTHER" id="PTHR10133">
    <property type="entry name" value="DNA POLYMERASE I"/>
    <property type="match status" value="1"/>
</dbReference>
<dbReference type="PANTHER" id="PTHR10133:SF62">
    <property type="entry name" value="DNA POLYMERASE THETA"/>
    <property type="match status" value="1"/>
</dbReference>
<dbReference type="InterPro" id="IPR036390">
    <property type="entry name" value="WH_DNA-bd_sf"/>
</dbReference>
<keyword evidence="13" id="KW-0539">Nucleus</keyword>
<evidence type="ECO:0000313" key="20">
    <source>
        <dbReference type="Proteomes" id="UP000051574"/>
    </source>
</evidence>
<dbReference type="Proteomes" id="UP000051574">
    <property type="component" value="Unassembled WGS sequence"/>
</dbReference>
<reference evidence="19 20" key="1">
    <citation type="submission" date="2015-09" db="EMBL/GenBank/DDBJ databases">
        <title>Draft genome of the scarab beetle Oryctes borbonicus.</title>
        <authorList>
            <person name="Meyer J.M."/>
            <person name="Markov G.V."/>
            <person name="Baskaran P."/>
            <person name="Herrmann M."/>
            <person name="Sommer R.J."/>
            <person name="Roedelsperger C."/>
        </authorList>
    </citation>
    <scope>NUCLEOTIDE SEQUENCE [LARGE SCALE GENOMIC DNA]</scope>
    <source>
        <strain evidence="19">OB123</strain>
        <tissue evidence="19">Whole animal</tissue>
    </source>
</reference>
<comment type="caution">
    <text evidence="19">The sequence shown here is derived from an EMBL/GenBank/DDBJ whole genome shotgun (WGS) entry which is preliminary data.</text>
</comment>
<dbReference type="GO" id="GO:0097681">
    <property type="term" value="P:double-strand break repair via alternative nonhomologous end joining"/>
    <property type="evidence" value="ECO:0007669"/>
    <property type="project" value="TreeGrafter"/>
</dbReference>
<dbReference type="SUPFAM" id="SSF158702">
    <property type="entry name" value="Sec63 N-terminal domain-like"/>
    <property type="match status" value="1"/>
</dbReference>
<dbReference type="SUPFAM" id="SSF52540">
    <property type="entry name" value="P-loop containing nucleoside triphosphate hydrolases"/>
    <property type="match status" value="1"/>
</dbReference>
<dbReference type="OrthoDB" id="275278at2759"/>
<dbReference type="InterPro" id="IPR048960">
    <property type="entry name" value="POLQ-like_helical"/>
</dbReference>
<keyword evidence="8" id="KW-0227">DNA damage</keyword>
<protein>
    <recommendedName>
        <fullName evidence="15">DNA polymerase theta</fullName>
        <ecNumber evidence="4">2.7.7.7</ecNumber>
    </recommendedName>
</protein>